<reference evidence="3" key="1">
    <citation type="journal article" date="2022" name="bioRxiv">
        <title>Sequencing and chromosome-scale assembly of the giantPleurodeles waltlgenome.</title>
        <authorList>
            <person name="Brown T."/>
            <person name="Elewa A."/>
            <person name="Iarovenko S."/>
            <person name="Subramanian E."/>
            <person name="Araus A.J."/>
            <person name="Petzold A."/>
            <person name="Susuki M."/>
            <person name="Suzuki K.-i.T."/>
            <person name="Hayashi T."/>
            <person name="Toyoda A."/>
            <person name="Oliveira C."/>
            <person name="Osipova E."/>
            <person name="Leigh N.D."/>
            <person name="Simon A."/>
            <person name="Yun M.H."/>
        </authorList>
    </citation>
    <scope>NUCLEOTIDE SEQUENCE</scope>
    <source>
        <strain evidence="3">20211129_DDA</strain>
        <tissue evidence="3">Liver</tissue>
    </source>
</reference>
<gene>
    <name evidence="3" type="ORF">NDU88_007191</name>
</gene>
<protein>
    <submittedName>
        <fullName evidence="3">Uncharacterized protein</fullName>
    </submittedName>
</protein>
<dbReference type="EMBL" id="JANPWB010000013">
    <property type="protein sequence ID" value="KAJ1109833.1"/>
    <property type="molecule type" value="Genomic_DNA"/>
</dbReference>
<name>A0AAV7N699_PLEWA</name>
<feature type="chain" id="PRO_5043899769" evidence="2">
    <location>
        <begin position="22"/>
        <end position="208"/>
    </location>
</feature>
<sequence length="208" mass="23499">MVGASLRALVLSLVGMWTSDAKQPKMQFGAKKSTRVPPETMDNNEAQPAQGEHSEMRKMKTLLLTMQSSLSSLDSKMDTMTARLDLLTNRLERQAMRTSETEQRILQVEDTMEKKSEQLLQMDKLLKVIAHKNEGLEARSRRNKKRIVGVPESMDTGRMEQYVERLLITLFGEDAFSRMLVVERAQSALVARPLPGASARPIVTRLLN</sequence>
<feature type="region of interest" description="Disordered" evidence="1">
    <location>
        <begin position="25"/>
        <end position="54"/>
    </location>
</feature>
<proteinExistence type="predicted"/>
<keyword evidence="4" id="KW-1185">Reference proteome</keyword>
<keyword evidence="2" id="KW-0732">Signal</keyword>
<evidence type="ECO:0000313" key="3">
    <source>
        <dbReference type="EMBL" id="KAJ1109833.1"/>
    </source>
</evidence>
<evidence type="ECO:0000256" key="2">
    <source>
        <dbReference type="SAM" id="SignalP"/>
    </source>
</evidence>
<dbReference type="Gene3D" id="3.30.70.1820">
    <property type="entry name" value="L1 transposable element, RRM domain"/>
    <property type="match status" value="1"/>
</dbReference>
<comment type="caution">
    <text evidence="3">The sequence shown here is derived from an EMBL/GenBank/DDBJ whole genome shotgun (WGS) entry which is preliminary data.</text>
</comment>
<feature type="signal peptide" evidence="2">
    <location>
        <begin position="1"/>
        <end position="21"/>
    </location>
</feature>
<evidence type="ECO:0000313" key="4">
    <source>
        <dbReference type="Proteomes" id="UP001066276"/>
    </source>
</evidence>
<dbReference type="Proteomes" id="UP001066276">
    <property type="component" value="Chromosome 9"/>
</dbReference>
<evidence type="ECO:0000256" key="1">
    <source>
        <dbReference type="SAM" id="MobiDB-lite"/>
    </source>
</evidence>
<dbReference type="AlphaFoldDB" id="A0AAV7N699"/>
<organism evidence="3 4">
    <name type="scientific">Pleurodeles waltl</name>
    <name type="common">Iberian ribbed newt</name>
    <dbReference type="NCBI Taxonomy" id="8319"/>
    <lineage>
        <taxon>Eukaryota</taxon>
        <taxon>Metazoa</taxon>
        <taxon>Chordata</taxon>
        <taxon>Craniata</taxon>
        <taxon>Vertebrata</taxon>
        <taxon>Euteleostomi</taxon>
        <taxon>Amphibia</taxon>
        <taxon>Batrachia</taxon>
        <taxon>Caudata</taxon>
        <taxon>Salamandroidea</taxon>
        <taxon>Salamandridae</taxon>
        <taxon>Pleurodelinae</taxon>
        <taxon>Pleurodeles</taxon>
    </lineage>
</organism>
<accession>A0AAV7N699</accession>